<dbReference type="SUPFAM" id="SSF48239">
    <property type="entry name" value="Terpenoid cyclases/Protein prenyltransferases"/>
    <property type="match status" value="1"/>
</dbReference>
<dbReference type="Pfam" id="PF03936">
    <property type="entry name" value="Terpene_synth_C"/>
    <property type="match status" value="1"/>
</dbReference>
<evidence type="ECO:0000256" key="4">
    <source>
        <dbReference type="ARBA" id="ARBA00038405"/>
    </source>
</evidence>
<dbReference type="InterPro" id="IPR001906">
    <property type="entry name" value="Terpene_synth_N"/>
</dbReference>
<dbReference type="SUPFAM" id="SSF48576">
    <property type="entry name" value="Terpenoid synthases"/>
    <property type="match status" value="1"/>
</dbReference>
<dbReference type="Pfam" id="PF01397">
    <property type="entry name" value="Terpene_synth"/>
    <property type="match status" value="1"/>
</dbReference>
<gene>
    <name evidence="7" type="ORF">JRO89_XS15G0177500</name>
</gene>
<dbReference type="Proteomes" id="UP000827721">
    <property type="component" value="Unassembled WGS sequence"/>
</dbReference>
<evidence type="ECO:0000259" key="6">
    <source>
        <dbReference type="Pfam" id="PF03936"/>
    </source>
</evidence>
<evidence type="ECO:0000256" key="2">
    <source>
        <dbReference type="ARBA" id="ARBA00022842"/>
    </source>
</evidence>
<evidence type="ECO:0000259" key="5">
    <source>
        <dbReference type="Pfam" id="PF01397"/>
    </source>
</evidence>
<dbReference type="Gene3D" id="1.10.600.10">
    <property type="entry name" value="Farnesyl Diphosphate Synthase"/>
    <property type="match status" value="1"/>
</dbReference>
<comment type="similarity">
    <text evidence="4">Belongs to the terpene synthase family. Tpsa subfamily.</text>
</comment>
<evidence type="ECO:0000256" key="3">
    <source>
        <dbReference type="ARBA" id="ARBA00023239"/>
    </source>
</evidence>
<dbReference type="Gene3D" id="1.50.10.130">
    <property type="entry name" value="Terpene synthase, N-terminal domain"/>
    <property type="match status" value="1"/>
</dbReference>
<dbReference type="InterPro" id="IPR008930">
    <property type="entry name" value="Terpenoid_cyclase/PrenylTrfase"/>
</dbReference>
<feature type="domain" description="Terpene synthase metal-binding" evidence="6">
    <location>
        <begin position="165"/>
        <end position="220"/>
    </location>
</feature>
<dbReference type="EMBL" id="JAFEMO010000015">
    <property type="protein sequence ID" value="KAH7544507.1"/>
    <property type="molecule type" value="Genomic_DNA"/>
</dbReference>
<evidence type="ECO:0000256" key="1">
    <source>
        <dbReference type="ARBA" id="ARBA00022723"/>
    </source>
</evidence>
<dbReference type="PANTHER" id="PTHR31225:SF93">
    <property type="entry name" value="ALPHA-HUMULENE_(-)-(E)-BETA-CARYOPHYLLENE SYNTHASE"/>
    <property type="match status" value="1"/>
</dbReference>
<sequence>MYGRITIPSLPMLPLVSCLLDDNDYDLYTTALLFRVLRQHGYKVSSSTFNKFKDNKGKFKENLTSDAKGMLSLYEATHLRHHGEDILEEALVFSKDQLKSLVEKSSPHLTKQIINALETPLHKGMSRLEALKYISFYQEDESRNETLLLFASWILIVYNYCTNKSYATFQGLFSYTAAEFLGMEKEIAGIDTFEWLQTRPKILTAAYQIVRLKNDLIGHKV</sequence>
<evidence type="ECO:0000313" key="8">
    <source>
        <dbReference type="Proteomes" id="UP000827721"/>
    </source>
</evidence>
<dbReference type="InterPro" id="IPR036965">
    <property type="entry name" value="Terpene_synth_N_sf"/>
</dbReference>
<keyword evidence="3" id="KW-0456">Lyase</keyword>
<feature type="domain" description="Terpene synthase N-terminal" evidence="5">
    <location>
        <begin position="22"/>
        <end position="117"/>
    </location>
</feature>
<accession>A0ABQ8H2S4</accession>
<dbReference type="InterPro" id="IPR005630">
    <property type="entry name" value="Terpene_synthase_metal-bd"/>
</dbReference>
<proteinExistence type="inferred from homology"/>
<dbReference type="InterPro" id="IPR050148">
    <property type="entry name" value="Terpene_synthase-like"/>
</dbReference>
<comment type="caution">
    <text evidence="7">The sequence shown here is derived from an EMBL/GenBank/DDBJ whole genome shotgun (WGS) entry which is preliminary data.</text>
</comment>
<reference evidence="7 8" key="1">
    <citation type="submission" date="2021-02" db="EMBL/GenBank/DDBJ databases">
        <title>Plant Genome Project.</title>
        <authorList>
            <person name="Zhang R.-G."/>
        </authorList>
    </citation>
    <scope>NUCLEOTIDE SEQUENCE [LARGE SCALE GENOMIC DNA]</scope>
    <source>
        <tissue evidence="7">Leaves</tissue>
    </source>
</reference>
<evidence type="ECO:0000313" key="7">
    <source>
        <dbReference type="EMBL" id="KAH7544507.1"/>
    </source>
</evidence>
<name>A0ABQ8H2S4_9ROSI</name>
<dbReference type="InterPro" id="IPR008949">
    <property type="entry name" value="Isoprenoid_synthase_dom_sf"/>
</dbReference>
<dbReference type="PANTHER" id="PTHR31225">
    <property type="entry name" value="OS04G0344100 PROTEIN-RELATED"/>
    <property type="match status" value="1"/>
</dbReference>
<organism evidence="7 8">
    <name type="scientific">Xanthoceras sorbifolium</name>
    <dbReference type="NCBI Taxonomy" id="99658"/>
    <lineage>
        <taxon>Eukaryota</taxon>
        <taxon>Viridiplantae</taxon>
        <taxon>Streptophyta</taxon>
        <taxon>Embryophyta</taxon>
        <taxon>Tracheophyta</taxon>
        <taxon>Spermatophyta</taxon>
        <taxon>Magnoliopsida</taxon>
        <taxon>eudicotyledons</taxon>
        <taxon>Gunneridae</taxon>
        <taxon>Pentapetalae</taxon>
        <taxon>rosids</taxon>
        <taxon>malvids</taxon>
        <taxon>Sapindales</taxon>
        <taxon>Sapindaceae</taxon>
        <taxon>Xanthoceroideae</taxon>
        <taxon>Xanthoceras</taxon>
    </lineage>
</organism>
<keyword evidence="8" id="KW-1185">Reference proteome</keyword>
<protein>
    <submittedName>
        <fullName evidence="7">Uncharacterized protein</fullName>
    </submittedName>
</protein>
<keyword evidence="1" id="KW-0479">Metal-binding</keyword>
<keyword evidence="2" id="KW-0460">Magnesium</keyword>